<protein>
    <submittedName>
        <fullName evidence="1">Uncharacterized protein</fullName>
    </submittedName>
</protein>
<dbReference type="EMBL" id="JYDL01000284">
    <property type="protein sequence ID" value="KRX12719.1"/>
    <property type="molecule type" value="Genomic_DNA"/>
</dbReference>
<sequence>MNLHCCNEMDNSTERRMTGEKCIRCSLALLEHFETVQTISVGDERGGGSIFEVLHFALQLDGGGLLHWPWSMNKRNPNENNSPCISTCYLVVLGFPVAAKFKTLGRPWMVGQRFDWKID</sequence>
<gene>
    <name evidence="1" type="ORF">T07_7224</name>
</gene>
<dbReference type="Proteomes" id="UP000054630">
    <property type="component" value="Unassembled WGS sequence"/>
</dbReference>
<keyword evidence="2" id="KW-1185">Reference proteome</keyword>
<name>A0A0V0RE32_9BILA</name>
<comment type="caution">
    <text evidence="1">The sequence shown here is derived from an EMBL/GenBank/DDBJ whole genome shotgun (WGS) entry which is preliminary data.</text>
</comment>
<proteinExistence type="predicted"/>
<reference evidence="1 2" key="1">
    <citation type="submission" date="2015-01" db="EMBL/GenBank/DDBJ databases">
        <title>Evolution of Trichinella species and genotypes.</title>
        <authorList>
            <person name="Korhonen P.K."/>
            <person name="Edoardo P."/>
            <person name="Giuseppe L.R."/>
            <person name="Gasser R.B."/>
        </authorList>
    </citation>
    <scope>NUCLEOTIDE SEQUENCE [LARGE SCALE GENOMIC DNA]</scope>
    <source>
        <strain evidence="1">ISS37</strain>
    </source>
</reference>
<dbReference type="AlphaFoldDB" id="A0A0V0RE32"/>
<accession>A0A0V0RE32</accession>
<organism evidence="1 2">
    <name type="scientific">Trichinella nelsoni</name>
    <dbReference type="NCBI Taxonomy" id="6336"/>
    <lineage>
        <taxon>Eukaryota</taxon>
        <taxon>Metazoa</taxon>
        <taxon>Ecdysozoa</taxon>
        <taxon>Nematoda</taxon>
        <taxon>Enoplea</taxon>
        <taxon>Dorylaimia</taxon>
        <taxon>Trichinellida</taxon>
        <taxon>Trichinellidae</taxon>
        <taxon>Trichinella</taxon>
    </lineage>
</organism>
<evidence type="ECO:0000313" key="2">
    <source>
        <dbReference type="Proteomes" id="UP000054630"/>
    </source>
</evidence>
<evidence type="ECO:0000313" key="1">
    <source>
        <dbReference type="EMBL" id="KRX12719.1"/>
    </source>
</evidence>